<dbReference type="InterPro" id="IPR036291">
    <property type="entry name" value="NAD(P)-bd_dom_sf"/>
</dbReference>
<sequence>MLNQSSPIVIIGKNAKTGARVNQRLRERGVNTRPVSRTTEIQFDWDNRNTWANALRGAKSAYVTYQPDLAVPRAADDITAFIGVAKAEEIEHLVLLSGRGEEGAQTAEQILINSGLTWNVVRASWFAQNFSESFMAEGILSGELILPATNTPEPFIDVDDIAQVVVAALIEPTKHNCLFEVTGPELLTFQDCVNEIAQQLGKAIKFTEITIDEYLQMLKVQNVPISHQWLLNELFTVVFDGRNSRITDDVKLATGDAATKFSDYVAKTIAAGHWK</sequence>
<protein>
    <submittedName>
        <fullName evidence="2">NmrA family transcriptional regulator</fullName>
    </submittedName>
</protein>
<keyword evidence="3" id="KW-1185">Reference proteome</keyword>
<dbReference type="InterPro" id="IPR051604">
    <property type="entry name" value="Ergot_Alk_Oxidoreductase"/>
</dbReference>
<comment type="caution">
    <text evidence="2">The sequence shown here is derived from an EMBL/GenBank/DDBJ whole genome shotgun (WGS) entry which is preliminary data.</text>
</comment>
<dbReference type="Gene3D" id="3.40.50.720">
    <property type="entry name" value="NAD(P)-binding Rossmann-like Domain"/>
    <property type="match status" value="1"/>
</dbReference>
<dbReference type="Pfam" id="PF05368">
    <property type="entry name" value="NmrA"/>
    <property type="match status" value="1"/>
</dbReference>
<dbReference type="Proteomes" id="UP001201273">
    <property type="component" value="Unassembled WGS sequence"/>
</dbReference>
<dbReference type="InterPro" id="IPR008030">
    <property type="entry name" value="NmrA-like"/>
</dbReference>
<evidence type="ECO:0000313" key="3">
    <source>
        <dbReference type="Proteomes" id="UP001201273"/>
    </source>
</evidence>
<gene>
    <name evidence="2" type="ORF">K6Y31_02300</name>
</gene>
<dbReference type="SUPFAM" id="SSF51735">
    <property type="entry name" value="NAD(P)-binding Rossmann-fold domains"/>
    <property type="match status" value="1"/>
</dbReference>
<organism evidence="2 3">
    <name type="scientific">Motilimonas cestriensis</name>
    <dbReference type="NCBI Taxonomy" id="2742685"/>
    <lineage>
        <taxon>Bacteria</taxon>
        <taxon>Pseudomonadati</taxon>
        <taxon>Pseudomonadota</taxon>
        <taxon>Gammaproteobacteria</taxon>
        <taxon>Alteromonadales</taxon>
        <taxon>Alteromonadales genera incertae sedis</taxon>
        <taxon>Motilimonas</taxon>
    </lineage>
</organism>
<evidence type="ECO:0000259" key="1">
    <source>
        <dbReference type="Pfam" id="PF05368"/>
    </source>
</evidence>
<reference evidence="2 3" key="1">
    <citation type="journal article" date="2022" name="Environ. Microbiol. Rep.">
        <title>Eco-phylogenetic analyses reveal divergent evolution of vitamin B12 metabolism in the marine bacterial family 'Psychromonadaceae'.</title>
        <authorList>
            <person name="Jin X."/>
            <person name="Yang Y."/>
            <person name="Cao H."/>
            <person name="Gao B."/>
            <person name="Zhao Z."/>
        </authorList>
    </citation>
    <scope>NUCLEOTIDE SEQUENCE [LARGE SCALE GENOMIC DNA]</scope>
    <source>
        <strain evidence="2 3">MKS20</strain>
    </source>
</reference>
<dbReference type="EMBL" id="JAIMJA010000002">
    <property type="protein sequence ID" value="MCE2593643.1"/>
    <property type="molecule type" value="Genomic_DNA"/>
</dbReference>
<accession>A0ABS8W7A4</accession>
<dbReference type="Gene3D" id="3.90.25.10">
    <property type="entry name" value="UDP-galactose 4-epimerase, domain 1"/>
    <property type="match status" value="1"/>
</dbReference>
<evidence type="ECO:0000313" key="2">
    <source>
        <dbReference type="EMBL" id="MCE2593643.1"/>
    </source>
</evidence>
<dbReference type="PANTHER" id="PTHR43162:SF1">
    <property type="entry name" value="PRESTALK A DIFFERENTIATION PROTEIN A"/>
    <property type="match status" value="1"/>
</dbReference>
<feature type="domain" description="NmrA-like" evidence="1">
    <location>
        <begin position="118"/>
        <end position="240"/>
    </location>
</feature>
<dbReference type="RefSeq" id="WP_233051241.1">
    <property type="nucleotide sequence ID" value="NZ_JAIMJA010000002.1"/>
</dbReference>
<name>A0ABS8W7A4_9GAMM</name>
<dbReference type="PANTHER" id="PTHR43162">
    <property type="match status" value="1"/>
</dbReference>
<proteinExistence type="predicted"/>